<proteinExistence type="predicted"/>
<dbReference type="Gramene" id="NC2G0127160.1">
    <property type="protein sequence ID" value="NC2G0127160.1:cds"/>
    <property type="gene ID" value="NC2G0127160"/>
</dbReference>
<dbReference type="InterPro" id="IPR025322">
    <property type="entry name" value="PADRE_dom"/>
</dbReference>
<sequence length="231" mass="26158">MGSHPASCLQLPPEPSPLRTVKLIQSDGVVKVYHHAVNASELMHEFPKHLVCHSDSFCIGRKIPALSADEELQLGHKYFLLPKHFFQSVLSFVSLASLASSSSRVVKNVAGIRPFDISKTPEGSLQIRVSDEFIAKLMEEGKVKEEDEGTNRKTHQQQRKQVQPIKGKVCTTAQLQKDYTQLVGYRSQQWKPKLETIRESEKKSSRFSRPFGIKRRKKGRSKGTQKSCQKF</sequence>
<dbReference type="AlphaFoldDB" id="A0A5K1AJP1"/>
<feature type="region of interest" description="Disordered" evidence="1">
    <location>
        <begin position="196"/>
        <end position="231"/>
    </location>
</feature>
<accession>A0A5K1AJP1</accession>
<dbReference type="EMBL" id="LR721780">
    <property type="protein sequence ID" value="VVW02432.1"/>
    <property type="molecule type" value="Genomic_DNA"/>
</dbReference>
<evidence type="ECO:0000313" key="2">
    <source>
        <dbReference type="EMBL" id="VVW02432.1"/>
    </source>
</evidence>
<name>A0A5K1AJP1_9MAGN</name>
<feature type="region of interest" description="Disordered" evidence="1">
    <location>
        <begin position="144"/>
        <end position="165"/>
    </location>
</feature>
<dbReference type="Pfam" id="PF14009">
    <property type="entry name" value="PADRE"/>
    <property type="match status" value="1"/>
</dbReference>
<evidence type="ECO:0008006" key="3">
    <source>
        <dbReference type="Google" id="ProtNLM"/>
    </source>
</evidence>
<evidence type="ECO:0000256" key="1">
    <source>
        <dbReference type="SAM" id="MobiDB-lite"/>
    </source>
</evidence>
<protein>
    <recommendedName>
        <fullName evidence="3">DUF4228 domain-containing protein</fullName>
    </recommendedName>
</protein>
<gene>
    <name evidence="2" type="ORF">NYM_LOCUS13447</name>
</gene>
<feature type="compositionally biased region" description="Basic residues" evidence="1">
    <location>
        <begin position="212"/>
        <end position="223"/>
    </location>
</feature>
<reference evidence="2" key="1">
    <citation type="submission" date="2019-09" db="EMBL/GenBank/DDBJ databases">
        <authorList>
            <person name="Zhang L."/>
        </authorList>
    </citation>
    <scope>NUCLEOTIDE SEQUENCE</scope>
</reference>
<organism evidence="2">
    <name type="scientific">Nymphaea colorata</name>
    <name type="common">pocket water lily</name>
    <dbReference type="NCBI Taxonomy" id="210225"/>
    <lineage>
        <taxon>Eukaryota</taxon>
        <taxon>Viridiplantae</taxon>
        <taxon>Streptophyta</taxon>
        <taxon>Embryophyta</taxon>
        <taxon>Tracheophyta</taxon>
        <taxon>Spermatophyta</taxon>
        <taxon>Magnoliopsida</taxon>
        <taxon>Nymphaeales</taxon>
        <taxon>Nymphaeaceae</taxon>
        <taxon>Nymphaea</taxon>
    </lineage>
</organism>
<dbReference type="PANTHER" id="PTHR33052">
    <property type="entry name" value="DUF4228 DOMAIN PROTEIN-RELATED"/>
    <property type="match status" value="1"/>
</dbReference>